<dbReference type="OrthoDB" id="6118127at2759"/>
<dbReference type="Gene3D" id="2.60.40.10">
    <property type="entry name" value="Immunoglobulins"/>
    <property type="match status" value="1"/>
</dbReference>
<protein>
    <submittedName>
        <fullName evidence="2">DgyrCDS14704</fullName>
    </submittedName>
</protein>
<proteinExistence type="predicted"/>
<evidence type="ECO:0000313" key="3">
    <source>
        <dbReference type="Proteomes" id="UP000549394"/>
    </source>
</evidence>
<dbReference type="PANTHER" id="PTHR13771">
    <property type="entry name" value="INTERCELLULAR ADHESION MOLECULE"/>
    <property type="match status" value="1"/>
</dbReference>
<name>A0A7I8WEQ4_9ANNE</name>
<dbReference type="InterPro" id="IPR007110">
    <property type="entry name" value="Ig-like_dom"/>
</dbReference>
<dbReference type="InterPro" id="IPR047012">
    <property type="entry name" value="ICAM_VCAM"/>
</dbReference>
<dbReference type="GO" id="GO:0007155">
    <property type="term" value="P:cell adhesion"/>
    <property type="evidence" value="ECO:0007669"/>
    <property type="project" value="InterPro"/>
</dbReference>
<dbReference type="PANTHER" id="PTHR13771:SF9">
    <property type="entry name" value="INTERCELLULAR ADHESION MOLECULE 5"/>
    <property type="match status" value="1"/>
</dbReference>
<dbReference type="PROSITE" id="PS50835">
    <property type="entry name" value="IG_LIKE"/>
    <property type="match status" value="1"/>
</dbReference>
<dbReference type="EMBL" id="CAJFCJ010000066">
    <property type="protein sequence ID" value="CAD5126618.1"/>
    <property type="molecule type" value="Genomic_DNA"/>
</dbReference>
<dbReference type="SUPFAM" id="SSF48726">
    <property type="entry name" value="Immunoglobulin"/>
    <property type="match status" value="1"/>
</dbReference>
<dbReference type="Pfam" id="PF13895">
    <property type="entry name" value="Ig_2"/>
    <property type="match status" value="1"/>
</dbReference>
<sequence>MYETPNFESKFQNRWTATPGLESSSYTFTVDKSQKTDGMRIKASIADGTSTDSVETGIAIYDSIPRIIEYPKDFSPEEGEEFMFSCEFNYWGSGHSEFQIFLNDKKIHYKFSKVIFIDGLITLKANLSASKEMNDNNIYCQLSLHRTDGKSSLHFKSQPIKFQVLYKVNDINISSEIGKTEIELSCSAVGNPPPKYEWRKKSSDKILSTNTKMKVEKSTDEYKCTAWNEIRGTKNKLTKSISLSANGASQTMKFDNSLFYLMFILLLIIVQV</sequence>
<evidence type="ECO:0000313" key="2">
    <source>
        <dbReference type="EMBL" id="CAD5126618.1"/>
    </source>
</evidence>
<reference evidence="2 3" key="1">
    <citation type="submission" date="2020-08" db="EMBL/GenBank/DDBJ databases">
        <authorList>
            <person name="Hejnol A."/>
        </authorList>
    </citation>
    <scope>NUCLEOTIDE SEQUENCE [LARGE SCALE GENOMIC DNA]</scope>
</reference>
<evidence type="ECO:0000259" key="1">
    <source>
        <dbReference type="PROSITE" id="PS50835"/>
    </source>
</evidence>
<dbReference type="AlphaFoldDB" id="A0A7I8WEQ4"/>
<dbReference type="GO" id="GO:0005178">
    <property type="term" value="F:integrin binding"/>
    <property type="evidence" value="ECO:0007669"/>
    <property type="project" value="InterPro"/>
</dbReference>
<dbReference type="InterPro" id="IPR036179">
    <property type="entry name" value="Ig-like_dom_sf"/>
</dbReference>
<dbReference type="InterPro" id="IPR013783">
    <property type="entry name" value="Ig-like_fold"/>
</dbReference>
<dbReference type="Proteomes" id="UP000549394">
    <property type="component" value="Unassembled WGS sequence"/>
</dbReference>
<organism evidence="2 3">
    <name type="scientific">Dimorphilus gyrociliatus</name>
    <dbReference type="NCBI Taxonomy" id="2664684"/>
    <lineage>
        <taxon>Eukaryota</taxon>
        <taxon>Metazoa</taxon>
        <taxon>Spiralia</taxon>
        <taxon>Lophotrochozoa</taxon>
        <taxon>Annelida</taxon>
        <taxon>Polychaeta</taxon>
        <taxon>Polychaeta incertae sedis</taxon>
        <taxon>Dinophilidae</taxon>
        <taxon>Dimorphilus</taxon>
    </lineage>
</organism>
<dbReference type="CDD" id="cd00096">
    <property type="entry name" value="Ig"/>
    <property type="match status" value="1"/>
</dbReference>
<feature type="domain" description="Ig-like" evidence="1">
    <location>
        <begin position="159"/>
        <end position="242"/>
    </location>
</feature>
<comment type="caution">
    <text evidence="2">The sequence shown here is derived from an EMBL/GenBank/DDBJ whole genome shotgun (WGS) entry which is preliminary data.</text>
</comment>
<keyword evidence="3" id="KW-1185">Reference proteome</keyword>
<accession>A0A7I8WEQ4</accession>
<gene>
    <name evidence="2" type="ORF">DGYR_LOCUS13855</name>
</gene>